<dbReference type="EMBL" id="SRLO01011344">
    <property type="protein sequence ID" value="TNN25922.1"/>
    <property type="molecule type" value="Genomic_DNA"/>
</dbReference>
<evidence type="ECO:0000256" key="1">
    <source>
        <dbReference type="SAM" id="MobiDB-lite"/>
    </source>
</evidence>
<organism evidence="2 3">
    <name type="scientific">Liparis tanakae</name>
    <name type="common">Tanaka's snailfish</name>
    <dbReference type="NCBI Taxonomy" id="230148"/>
    <lineage>
        <taxon>Eukaryota</taxon>
        <taxon>Metazoa</taxon>
        <taxon>Chordata</taxon>
        <taxon>Craniata</taxon>
        <taxon>Vertebrata</taxon>
        <taxon>Euteleostomi</taxon>
        <taxon>Actinopterygii</taxon>
        <taxon>Neopterygii</taxon>
        <taxon>Teleostei</taxon>
        <taxon>Neoteleostei</taxon>
        <taxon>Acanthomorphata</taxon>
        <taxon>Eupercaria</taxon>
        <taxon>Perciformes</taxon>
        <taxon>Cottioidei</taxon>
        <taxon>Cottales</taxon>
        <taxon>Liparidae</taxon>
        <taxon>Liparis</taxon>
    </lineage>
</organism>
<evidence type="ECO:0000313" key="2">
    <source>
        <dbReference type="EMBL" id="TNN25922.1"/>
    </source>
</evidence>
<dbReference type="AlphaFoldDB" id="A0A4Z2EC92"/>
<name>A0A4Z2EC92_9TELE</name>
<gene>
    <name evidence="2" type="ORF">EYF80_063942</name>
</gene>
<proteinExistence type="predicted"/>
<reference evidence="2 3" key="1">
    <citation type="submission" date="2019-03" db="EMBL/GenBank/DDBJ databases">
        <title>First draft genome of Liparis tanakae, snailfish: a comprehensive survey of snailfish specific genes.</title>
        <authorList>
            <person name="Kim W."/>
            <person name="Song I."/>
            <person name="Jeong J.-H."/>
            <person name="Kim D."/>
            <person name="Kim S."/>
            <person name="Ryu S."/>
            <person name="Song J.Y."/>
            <person name="Lee S.K."/>
        </authorList>
    </citation>
    <scope>NUCLEOTIDE SEQUENCE [LARGE SCALE GENOMIC DNA]</scope>
    <source>
        <tissue evidence="2">Muscle</tissue>
    </source>
</reference>
<comment type="caution">
    <text evidence="2">The sequence shown here is derived from an EMBL/GenBank/DDBJ whole genome shotgun (WGS) entry which is preliminary data.</text>
</comment>
<protein>
    <submittedName>
        <fullName evidence="2">Uncharacterized protein</fullName>
    </submittedName>
</protein>
<sequence length="71" mass="7583">MRISSPGEELPVPATQPPPDPRGSGNQRRQSSSVSHTDTDTTLQAFYTRGEGVRSEEDEDAMKVAGVHSGS</sequence>
<accession>A0A4Z2EC92</accession>
<dbReference type="Proteomes" id="UP000314294">
    <property type="component" value="Unassembled WGS sequence"/>
</dbReference>
<evidence type="ECO:0000313" key="3">
    <source>
        <dbReference type="Proteomes" id="UP000314294"/>
    </source>
</evidence>
<keyword evidence="3" id="KW-1185">Reference proteome</keyword>
<feature type="compositionally biased region" description="Low complexity" evidence="1">
    <location>
        <begin position="22"/>
        <end position="42"/>
    </location>
</feature>
<feature type="region of interest" description="Disordered" evidence="1">
    <location>
        <begin position="1"/>
        <end position="71"/>
    </location>
</feature>